<dbReference type="GeneID" id="39585508"/>
<comment type="caution">
    <text evidence="2">The sequence shown here is derived from an EMBL/GenBank/DDBJ whole genome shotgun (WGS) entry which is preliminary data.</text>
</comment>
<dbReference type="AlphaFoldDB" id="A0A427YBB7"/>
<gene>
    <name evidence="2" type="ORF">EHS24_000965</name>
</gene>
<reference evidence="2 3" key="1">
    <citation type="submission" date="2018-11" db="EMBL/GenBank/DDBJ databases">
        <title>Genome sequence of Apiotrichum porosum DSM 27194.</title>
        <authorList>
            <person name="Aliyu H."/>
            <person name="Gorte O."/>
            <person name="Ochsenreither K."/>
        </authorList>
    </citation>
    <scope>NUCLEOTIDE SEQUENCE [LARGE SCALE GENOMIC DNA]</scope>
    <source>
        <strain evidence="2 3">DSM 27194</strain>
    </source>
</reference>
<feature type="compositionally biased region" description="Low complexity" evidence="1">
    <location>
        <begin position="16"/>
        <end position="43"/>
    </location>
</feature>
<keyword evidence="3" id="KW-1185">Reference proteome</keyword>
<feature type="region of interest" description="Disordered" evidence="1">
    <location>
        <begin position="235"/>
        <end position="312"/>
    </location>
</feature>
<feature type="region of interest" description="Disordered" evidence="1">
    <location>
        <begin position="172"/>
        <end position="193"/>
    </location>
</feature>
<dbReference type="RefSeq" id="XP_028480628.1">
    <property type="nucleotide sequence ID" value="XM_028616771.1"/>
</dbReference>
<protein>
    <submittedName>
        <fullName evidence="2">Uncharacterized protein</fullName>
    </submittedName>
</protein>
<feature type="compositionally biased region" description="Polar residues" evidence="1">
    <location>
        <begin position="180"/>
        <end position="189"/>
    </location>
</feature>
<feature type="compositionally biased region" description="Polar residues" evidence="1">
    <location>
        <begin position="288"/>
        <end position="299"/>
    </location>
</feature>
<feature type="region of interest" description="Disordered" evidence="1">
    <location>
        <begin position="123"/>
        <end position="147"/>
    </location>
</feature>
<dbReference type="Proteomes" id="UP000279236">
    <property type="component" value="Unassembled WGS sequence"/>
</dbReference>
<dbReference type="EMBL" id="RSCE01000001">
    <property type="protein sequence ID" value="RSH88420.1"/>
    <property type="molecule type" value="Genomic_DNA"/>
</dbReference>
<name>A0A427YBB7_9TREE</name>
<accession>A0A427YBB7</accession>
<dbReference type="OrthoDB" id="2596694at2759"/>
<evidence type="ECO:0000256" key="1">
    <source>
        <dbReference type="SAM" id="MobiDB-lite"/>
    </source>
</evidence>
<feature type="compositionally biased region" description="Basic and acidic residues" evidence="1">
    <location>
        <begin position="235"/>
        <end position="258"/>
    </location>
</feature>
<proteinExistence type="predicted"/>
<sequence>MRRPPTPGPSRRRPSTTHTHMPMPLSTPDTTPSPTESPTLPITPHHPARPRAVSSHSALPSPMASIQKYSDALRRALSARFEAVALAGQAAVLPEEAATDPDYGYDEDPFDTRARLLLSFAEHQDAAQSSTTTPPVPPLPTVSAIPPTASAPPLVEHVFDLSEAYEVELASPRSPPRRWSMTSSFSNRDSFVDGAETPNSGISVWSEASFEAGRSSDYVSLYGRPRSVDYRDLALERGGSERSQRSVRSEYNTSERRSSLLAGSIRPLTVVTPSPQPRRLLRRPKPYDTSNGNSSSVANTPTPPPYDTYYETPNLARTTSESMILAAGLAVQRSRPTARA</sequence>
<evidence type="ECO:0000313" key="3">
    <source>
        <dbReference type="Proteomes" id="UP000279236"/>
    </source>
</evidence>
<feature type="region of interest" description="Disordered" evidence="1">
    <location>
        <begin position="1"/>
        <end position="61"/>
    </location>
</feature>
<evidence type="ECO:0000313" key="2">
    <source>
        <dbReference type="EMBL" id="RSH88420.1"/>
    </source>
</evidence>
<organism evidence="2 3">
    <name type="scientific">Apiotrichum porosum</name>
    <dbReference type="NCBI Taxonomy" id="105984"/>
    <lineage>
        <taxon>Eukaryota</taxon>
        <taxon>Fungi</taxon>
        <taxon>Dikarya</taxon>
        <taxon>Basidiomycota</taxon>
        <taxon>Agaricomycotina</taxon>
        <taxon>Tremellomycetes</taxon>
        <taxon>Trichosporonales</taxon>
        <taxon>Trichosporonaceae</taxon>
        <taxon>Apiotrichum</taxon>
    </lineage>
</organism>